<name>A0ABU3EYW1_9ENTE</name>
<accession>A0ABU3EYW1</accession>
<evidence type="ECO:0000313" key="3">
    <source>
        <dbReference type="Proteomes" id="UP001252875"/>
    </source>
</evidence>
<reference evidence="2 3" key="1">
    <citation type="submission" date="2023-03" db="EMBL/GenBank/DDBJ databases">
        <authorList>
            <person name="Shen W."/>
            <person name="Cai J."/>
        </authorList>
    </citation>
    <scope>NUCLEOTIDE SEQUENCE [LARGE SCALE GENOMIC DNA]</scope>
    <source>
        <strain evidence="2 3">D6-4</strain>
    </source>
</reference>
<sequence length="67" mass="7525">MIQPLSNKLQVLVDQGAEKLKKISFQNIIDNPTSEQIIELGEIMTALSPDDSYLDSVILTTQTRYSK</sequence>
<dbReference type="RefSeq" id="WP_088931879.1">
    <property type="nucleotide sequence ID" value="NZ_JAFLVV010000079.1"/>
</dbReference>
<dbReference type="EMBL" id="JARPYI010000004">
    <property type="protein sequence ID" value="MDT2600068.1"/>
    <property type="molecule type" value="Genomic_DNA"/>
</dbReference>
<gene>
    <name evidence="2" type="ORF">P7D85_09800</name>
</gene>
<protein>
    <recommendedName>
        <fullName evidence="1">DUF1659 domain-containing protein</fullName>
    </recommendedName>
</protein>
<dbReference type="InterPro" id="IPR012454">
    <property type="entry name" value="DUF1659"/>
</dbReference>
<proteinExistence type="predicted"/>
<evidence type="ECO:0000259" key="1">
    <source>
        <dbReference type="Pfam" id="PF07872"/>
    </source>
</evidence>
<evidence type="ECO:0000313" key="2">
    <source>
        <dbReference type="EMBL" id="MDT2600068.1"/>
    </source>
</evidence>
<comment type="caution">
    <text evidence="2">The sequence shown here is derived from an EMBL/GenBank/DDBJ whole genome shotgun (WGS) entry which is preliminary data.</text>
</comment>
<organism evidence="2 3">
    <name type="scientific">Enterococcus hulanensis</name>
    <dbReference type="NCBI Taxonomy" id="2559929"/>
    <lineage>
        <taxon>Bacteria</taxon>
        <taxon>Bacillati</taxon>
        <taxon>Bacillota</taxon>
        <taxon>Bacilli</taxon>
        <taxon>Lactobacillales</taxon>
        <taxon>Enterococcaceae</taxon>
        <taxon>Enterococcus</taxon>
    </lineage>
</organism>
<dbReference type="Pfam" id="PF07872">
    <property type="entry name" value="DUF1659"/>
    <property type="match status" value="1"/>
</dbReference>
<keyword evidence="3" id="KW-1185">Reference proteome</keyword>
<feature type="domain" description="DUF1659" evidence="1">
    <location>
        <begin position="4"/>
        <end position="60"/>
    </location>
</feature>
<dbReference type="Proteomes" id="UP001252875">
    <property type="component" value="Unassembled WGS sequence"/>
</dbReference>